<dbReference type="Pfam" id="PF08281">
    <property type="entry name" value="Sigma70_r4_2"/>
    <property type="match status" value="1"/>
</dbReference>
<dbReference type="Proteomes" id="UP000501128">
    <property type="component" value="Chromosome"/>
</dbReference>
<reference evidence="6 7" key="1">
    <citation type="submission" date="2020-04" db="EMBL/GenBank/DDBJ databases">
        <title>Genome sequencing of novel species.</title>
        <authorList>
            <person name="Heo J."/>
            <person name="Kim S.-J."/>
            <person name="Kim J.-S."/>
            <person name="Hong S.-B."/>
            <person name="Kwon S.-W."/>
        </authorList>
    </citation>
    <scope>NUCLEOTIDE SEQUENCE [LARGE SCALE GENOMIC DNA]</scope>
    <source>
        <strain evidence="6 7">CJU-R4</strain>
    </source>
</reference>
<dbReference type="InterPro" id="IPR014284">
    <property type="entry name" value="RNA_pol_sigma-70_dom"/>
</dbReference>
<dbReference type="GO" id="GO:0016987">
    <property type="term" value="F:sigma factor activity"/>
    <property type="evidence" value="ECO:0007669"/>
    <property type="project" value="UniProtKB-KW"/>
</dbReference>
<name>A0A7L5DMP8_9BACT</name>
<keyword evidence="7" id="KW-1185">Reference proteome</keyword>
<accession>A0A7L5DMP8</accession>
<evidence type="ECO:0000256" key="1">
    <source>
        <dbReference type="ARBA" id="ARBA00010641"/>
    </source>
</evidence>
<keyword evidence="4" id="KW-0804">Transcription</keyword>
<keyword evidence="3" id="KW-0731">Sigma factor</keyword>
<dbReference type="SUPFAM" id="SSF88659">
    <property type="entry name" value="Sigma3 and sigma4 domains of RNA polymerase sigma factors"/>
    <property type="match status" value="1"/>
</dbReference>
<sequence>MIVNEQELWQAFQAGDEGAYTQLYQQHIKAMYRYGMSLVAVSESFVLDCIHDVFTELWAKRTRLSTPDNIRYYLLRALKNRIMHLLERKERPLSPLLETDYDALWAEPDADLLDALETADNQQQRLQRLIAQLPPRQQEALKLRFVENMNYDQIGAVLAVNQQSAKNLVFRAVEKLRRLIISISLIFQLFFWV</sequence>
<organism evidence="6 7">
    <name type="scientific">Spirosoma rhododendri</name>
    <dbReference type="NCBI Taxonomy" id="2728024"/>
    <lineage>
        <taxon>Bacteria</taxon>
        <taxon>Pseudomonadati</taxon>
        <taxon>Bacteroidota</taxon>
        <taxon>Cytophagia</taxon>
        <taxon>Cytophagales</taxon>
        <taxon>Cytophagaceae</taxon>
        <taxon>Spirosoma</taxon>
    </lineage>
</organism>
<dbReference type="SUPFAM" id="SSF88946">
    <property type="entry name" value="Sigma2 domain of RNA polymerase sigma factors"/>
    <property type="match status" value="1"/>
</dbReference>
<dbReference type="InterPro" id="IPR013325">
    <property type="entry name" value="RNA_pol_sigma_r2"/>
</dbReference>
<dbReference type="InterPro" id="IPR013249">
    <property type="entry name" value="RNA_pol_sigma70_r4_t2"/>
</dbReference>
<evidence type="ECO:0000256" key="3">
    <source>
        <dbReference type="ARBA" id="ARBA00023082"/>
    </source>
</evidence>
<evidence type="ECO:0000313" key="6">
    <source>
        <dbReference type="EMBL" id="QJD79754.1"/>
    </source>
</evidence>
<comment type="similarity">
    <text evidence="1">Belongs to the sigma-70 factor family. ECF subfamily.</text>
</comment>
<dbReference type="GO" id="GO:0006352">
    <property type="term" value="P:DNA-templated transcription initiation"/>
    <property type="evidence" value="ECO:0007669"/>
    <property type="project" value="InterPro"/>
</dbReference>
<dbReference type="EMBL" id="CP051677">
    <property type="protein sequence ID" value="QJD79754.1"/>
    <property type="molecule type" value="Genomic_DNA"/>
</dbReference>
<evidence type="ECO:0000256" key="2">
    <source>
        <dbReference type="ARBA" id="ARBA00023015"/>
    </source>
</evidence>
<dbReference type="PANTHER" id="PTHR43133:SF46">
    <property type="entry name" value="RNA POLYMERASE SIGMA-70 FACTOR ECF SUBFAMILY"/>
    <property type="match status" value="1"/>
</dbReference>
<feature type="domain" description="RNA polymerase sigma factor 70 region 4 type 2" evidence="5">
    <location>
        <begin position="124"/>
        <end position="176"/>
    </location>
</feature>
<evidence type="ECO:0000256" key="4">
    <source>
        <dbReference type="ARBA" id="ARBA00023163"/>
    </source>
</evidence>
<dbReference type="GO" id="GO:0003677">
    <property type="term" value="F:DNA binding"/>
    <property type="evidence" value="ECO:0007669"/>
    <property type="project" value="InterPro"/>
</dbReference>
<dbReference type="InterPro" id="IPR039425">
    <property type="entry name" value="RNA_pol_sigma-70-like"/>
</dbReference>
<proteinExistence type="inferred from homology"/>
<dbReference type="KEGG" id="srho:HH216_15965"/>
<dbReference type="InterPro" id="IPR036388">
    <property type="entry name" value="WH-like_DNA-bd_sf"/>
</dbReference>
<evidence type="ECO:0000313" key="7">
    <source>
        <dbReference type="Proteomes" id="UP000501128"/>
    </source>
</evidence>
<dbReference type="CDD" id="cd06171">
    <property type="entry name" value="Sigma70_r4"/>
    <property type="match status" value="1"/>
</dbReference>
<dbReference type="AlphaFoldDB" id="A0A7L5DMP8"/>
<dbReference type="NCBIfam" id="TIGR02937">
    <property type="entry name" value="sigma70-ECF"/>
    <property type="match status" value="1"/>
</dbReference>
<protein>
    <submittedName>
        <fullName evidence="6">Sigma-70 family RNA polymerase sigma factor</fullName>
    </submittedName>
</protein>
<evidence type="ECO:0000259" key="5">
    <source>
        <dbReference type="Pfam" id="PF08281"/>
    </source>
</evidence>
<dbReference type="Gene3D" id="1.10.1740.10">
    <property type="match status" value="1"/>
</dbReference>
<gene>
    <name evidence="6" type="ORF">HH216_15965</name>
</gene>
<dbReference type="Gene3D" id="1.10.10.10">
    <property type="entry name" value="Winged helix-like DNA-binding domain superfamily/Winged helix DNA-binding domain"/>
    <property type="match status" value="1"/>
</dbReference>
<dbReference type="InterPro" id="IPR013324">
    <property type="entry name" value="RNA_pol_sigma_r3/r4-like"/>
</dbReference>
<keyword evidence="2" id="KW-0805">Transcription regulation</keyword>
<dbReference type="PANTHER" id="PTHR43133">
    <property type="entry name" value="RNA POLYMERASE ECF-TYPE SIGMA FACTO"/>
    <property type="match status" value="1"/>
</dbReference>